<evidence type="ECO:0000256" key="2">
    <source>
        <dbReference type="ARBA" id="ARBA00023125"/>
    </source>
</evidence>
<keyword evidence="3" id="KW-0804">Transcription</keyword>
<dbReference type="InterPro" id="IPR039422">
    <property type="entry name" value="MarR/SlyA-like"/>
</dbReference>
<dbReference type="CDD" id="cd00090">
    <property type="entry name" value="HTH_ARSR"/>
    <property type="match status" value="1"/>
</dbReference>
<evidence type="ECO:0000256" key="1">
    <source>
        <dbReference type="ARBA" id="ARBA00023015"/>
    </source>
</evidence>
<dbReference type="EMBL" id="JTHE02000003">
    <property type="protein sequence ID" value="NEV67405.1"/>
    <property type="molecule type" value="Genomic_DNA"/>
</dbReference>
<evidence type="ECO:0000313" key="4">
    <source>
        <dbReference type="EMBL" id="NEV67405.1"/>
    </source>
</evidence>
<reference evidence="4" key="3">
    <citation type="submission" date="2020-02" db="EMBL/GenBank/DDBJ databases">
        <authorList>
            <person name="Sarangi A.N."/>
            <person name="Ghosh S."/>
            <person name="Mukherjee M."/>
            <person name="Tripathy S."/>
        </authorList>
    </citation>
    <scope>NUCLEOTIDE SEQUENCE</scope>
    <source>
        <strain evidence="4">BDU141951</strain>
    </source>
</reference>
<dbReference type="GO" id="GO:0006950">
    <property type="term" value="P:response to stress"/>
    <property type="evidence" value="ECO:0007669"/>
    <property type="project" value="TreeGrafter"/>
</dbReference>
<keyword evidence="1" id="KW-0805">Transcription regulation</keyword>
<organism evidence="4">
    <name type="scientific">Lyngbya confervoides BDU141951</name>
    <dbReference type="NCBI Taxonomy" id="1574623"/>
    <lineage>
        <taxon>Bacteria</taxon>
        <taxon>Bacillati</taxon>
        <taxon>Cyanobacteriota</taxon>
        <taxon>Cyanophyceae</taxon>
        <taxon>Oscillatoriophycideae</taxon>
        <taxon>Oscillatoriales</taxon>
        <taxon>Microcoleaceae</taxon>
        <taxon>Lyngbya</taxon>
    </lineage>
</organism>
<dbReference type="InterPro" id="IPR036388">
    <property type="entry name" value="WH-like_DNA-bd_sf"/>
</dbReference>
<dbReference type="GO" id="GO:0003700">
    <property type="term" value="F:DNA-binding transcription factor activity"/>
    <property type="evidence" value="ECO:0007669"/>
    <property type="project" value="InterPro"/>
</dbReference>
<protein>
    <submittedName>
        <fullName evidence="4">Winged helix-turn-helix transcriptional regulator</fullName>
    </submittedName>
</protein>
<dbReference type="PROSITE" id="PS01117">
    <property type="entry name" value="HTH_MARR_1"/>
    <property type="match status" value="1"/>
</dbReference>
<name>A0A0C1Y5H4_9CYAN</name>
<sequence length="206" mass="22549">MNNPFDTMNDPIAQRTIAGLSKICTALRSQAWVGAESQGLTPTQGQILALLQATPDKDMRLSAIAAGIATTPATASEAVSSLVKKGLVSRERATDDRRAIAIRLTPEGHQQAAKAADWPDFLLDAVETLPSEEQTIFFKGLTTIIHQLQEDQKIPVSRMCVTCHYFNPNVYDDRDRPHHCNLVDAPFGDGDLRLDCPEHVTKTVDS</sequence>
<dbReference type="PROSITE" id="PS50995">
    <property type="entry name" value="HTH_MARR_2"/>
    <property type="match status" value="1"/>
</dbReference>
<dbReference type="Gene3D" id="1.10.10.10">
    <property type="entry name" value="Winged helix-like DNA-binding domain superfamily/Winged helix DNA-binding domain"/>
    <property type="match status" value="1"/>
</dbReference>
<dbReference type="SUPFAM" id="SSF46785">
    <property type="entry name" value="Winged helix' DNA-binding domain"/>
    <property type="match status" value="1"/>
</dbReference>
<evidence type="ECO:0000256" key="3">
    <source>
        <dbReference type="ARBA" id="ARBA00023163"/>
    </source>
</evidence>
<dbReference type="PANTHER" id="PTHR33164">
    <property type="entry name" value="TRANSCRIPTIONAL REGULATOR, MARR FAMILY"/>
    <property type="match status" value="1"/>
</dbReference>
<dbReference type="InterPro" id="IPR011991">
    <property type="entry name" value="ArsR-like_HTH"/>
</dbReference>
<reference evidence="4" key="2">
    <citation type="journal article" date="2015" name="Genome Announc.">
        <title>Draft Genome Sequence of Filamentous Marine Cyanobacterium Lyngbya confervoides Strain BDU141951.</title>
        <authorList>
            <person name="Chandrababunaidu M.M."/>
            <person name="Sen D."/>
            <person name="Tripathy S."/>
        </authorList>
    </citation>
    <scope>NUCLEOTIDE SEQUENCE</scope>
    <source>
        <strain evidence="4">BDU141951</strain>
    </source>
</reference>
<dbReference type="InterPro" id="IPR023187">
    <property type="entry name" value="Tscrpt_reg_MarR-type_CS"/>
</dbReference>
<reference evidence="4" key="1">
    <citation type="submission" date="2014-11" db="EMBL/GenBank/DDBJ databases">
        <authorList>
            <person name="Malar M.C."/>
            <person name="Sen D."/>
            <person name="Tripathy S."/>
        </authorList>
    </citation>
    <scope>NUCLEOTIDE SEQUENCE</scope>
    <source>
        <strain evidence="4">BDU141951</strain>
    </source>
</reference>
<dbReference type="InterPro" id="IPR036390">
    <property type="entry name" value="WH_DNA-bd_sf"/>
</dbReference>
<proteinExistence type="predicted"/>
<accession>A0A0C1Y5H4</accession>
<dbReference type="InterPro" id="IPR000835">
    <property type="entry name" value="HTH_MarR-typ"/>
</dbReference>
<dbReference type="PANTHER" id="PTHR33164:SF43">
    <property type="entry name" value="HTH-TYPE TRANSCRIPTIONAL REPRESSOR YETL"/>
    <property type="match status" value="1"/>
</dbReference>
<dbReference type="GO" id="GO:0003677">
    <property type="term" value="F:DNA binding"/>
    <property type="evidence" value="ECO:0007669"/>
    <property type="project" value="UniProtKB-KW"/>
</dbReference>
<dbReference type="SMART" id="SM00347">
    <property type="entry name" value="HTH_MARR"/>
    <property type="match status" value="1"/>
</dbReference>
<keyword evidence="2" id="KW-0238">DNA-binding</keyword>
<dbReference type="AlphaFoldDB" id="A0A0C1Y5H4"/>
<gene>
    <name evidence="4" type="ORF">QQ91_009785</name>
</gene>
<dbReference type="Pfam" id="PF01047">
    <property type="entry name" value="MarR"/>
    <property type="match status" value="1"/>
</dbReference>
<comment type="caution">
    <text evidence="4">The sequence shown here is derived from an EMBL/GenBank/DDBJ whole genome shotgun (WGS) entry which is preliminary data.</text>
</comment>